<dbReference type="EMBL" id="JACGCM010002813">
    <property type="protein sequence ID" value="KAF6135109.1"/>
    <property type="molecule type" value="Genomic_DNA"/>
</dbReference>
<accession>A0A7J7KXK7</accession>
<dbReference type="OrthoDB" id="1979607at2759"/>
<organism evidence="1 2">
    <name type="scientific">Kingdonia uniflora</name>
    <dbReference type="NCBI Taxonomy" id="39325"/>
    <lineage>
        <taxon>Eukaryota</taxon>
        <taxon>Viridiplantae</taxon>
        <taxon>Streptophyta</taxon>
        <taxon>Embryophyta</taxon>
        <taxon>Tracheophyta</taxon>
        <taxon>Spermatophyta</taxon>
        <taxon>Magnoliopsida</taxon>
        <taxon>Ranunculales</taxon>
        <taxon>Circaeasteraceae</taxon>
        <taxon>Kingdonia</taxon>
    </lineage>
</organism>
<reference evidence="1 2" key="1">
    <citation type="journal article" date="2020" name="IScience">
        <title>Genome Sequencing of the Endangered Kingdonia uniflora (Circaeasteraceae, Ranunculales) Reveals Potential Mechanisms of Evolutionary Specialization.</title>
        <authorList>
            <person name="Sun Y."/>
            <person name="Deng T."/>
            <person name="Zhang A."/>
            <person name="Moore M.J."/>
            <person name="Landis J.B."/>
            <person name="Lin N."/>
            <person name="Zhang H."/>
            <person name="Zhang X."/>
            <person name="Huang J."/>
            <person name="Zhang X."/>
            <person name="Sun H."/>
            <person name="Wang H."/>
        </authorList>
    </citation>
    <scope>NUCLEOTIDE SEQUENCE [LARGE SCALE GENOMIC DNA]</scope>
    <source>
        <strain evidence="1">TB1705</strain>
        <tissue evidence="1">Leaf</tissue>
    </source>
</reference>
<keyword evidence="2" id="KW-1185">Reference proteome</keyword>
<comment type="caution">
    <text evidence="1">The sequence shown here is derived from an EMBL/GenBank/DDBJ whole genome shotgun (WGS) entry which is preliminary data.</text>
</comment>
<dbReference type="AlphaFoldDB" id="A0A7J7KXK7"/>
<sequence>MKPAMHAHTKRNEEYTQLAYGEMKPSNGIVLEDPQALTIVRDANENERQSIQTALTDCLSFSLGQDLLLSFPSHSEWLYSQTYLGANHERNDSYVEETEYRHFWNSAQLVATKLEVFLGFEFHVAYEKVVKYGGKRRLGYGPSPFSHLLMMWASYIMHRASCIKTEDLGWEEAYEEFKHALLAIIYGNDDQTSHVENEWAVIRRFEIAGLLSSVQRAYLSAYDPIFSMTLRYLIRLNISFNIYIKVFVSTKAFLHQFSDLTERLLLEERNPPPVPQESLCEAPPFDEVDIQARAHVVELTR</sequence>
<evidence type="ECO:0000313" key="1">
    <source>
        <dbReference type="EMBL" id="KAF6135109.1"/>
    </source>
</evidence>
<proteinExistence type="predicted"/>
<gene>
    <name evidence="1" type="ORF">GIB67_040420</name>
</gene>
<protein>
    <submittedName>
        <fullName evidence="1">Uncharacterized protein</fullName>
    </submittedName>
</protein>
<dbReference type="Proteomes" id="UP000541444">
    <property type="component" value="Unassembled WGS sequence"/>
</dbReference>
<name>A0A7J7KXK7_9MAGN</name>
<evidence type="ECO:0000313" key="2">
    <source>
        <dbReference type="Proteomes" id="UP000541444"/>
    </source>
</evidence>